<accession>A0A2P2LJW6</accession>
<name>A0A2P2LJW6_RHIMU</name>
<sequence length="58" mass="6909">MPKCVNHPHVGNNKDRCLVPTFFFFDSVDNNLRVTCLLPFFMDFRFKKETDKMFILPP</sequence>
<dbReference type="AlphaFoldDB" id="A0A2P2LJW6"/>
<evidence type="ECO:0000313" key="1">
    <source>
        <dbReference type="EMBL" id="MBX18258.1"/>
    </source>
</evidence>
<reference evidence="1" key="1">
    <citation type="submission" date="2018-02" db="EMBL/GenBank/DDBJ databases">
        <title>Rhizophora mucronata_Transcriptome.</title>
        <authorList>
            <person name="Meera S.P."/>
            <person name="Sreeshan A."/>
            <person name="Augustine A."/>
        </authorList>
    </citation>
    <scope>NUCLEOTIDE SEQUENCE</scope>
    <source>
        <tissue evidence="1">Leaf</tissue>
    </source>
</reference>
<dbReference type="EMBL" id="GGEC01037774">
    <property type="protein sequence ID" value="MBX18258.1"/>
    <property type="molecule type" value="Transcribed_RNA"/>
</dbReference>
<organism evidence="1">
    <name type="scientific">Rhizophora mucronata</name>
    <name type="common">Asiatic mangrove</name>
    <dbReference type="NCBI Taxonomy" id="61149"/>
    <lineage>
        <taxon>Eukaryota</taxon>
        <taxon>Viridiplantae</taxon>
        <taxon>Streptophyta</taxon>
        <taxon>Embryophyta</taxon>
        <taxon>Tracheophyta</taxon>
        <taxon>Spermatophyta</taxon>
        <taxon>Magnoliopsida</taxon>
        <taxon>eudicotyledons</taxon>
        <taxon>Gunneridae</taxon>
        <taxon>Pentapetalae</taxon>
        <taxon>rosids</taxon>
        <taxon>fabids</taxon>
        <taxon>Malpighiales</taxon>
        <taxon>Rhizophoraceae</taxon>
        <taxon>Rhizophora</taxon>
    </lineage>
</organism>
<protein>
    <submittedName>
        <fullName evidence="1">Uncharacterized protein</fullName>
    </submittedName>
</protein>
<proteinExistence type="predicted"/>